<feature type="transmembrane region" description="Helical" evidence="1">
    <location>
        <begin position="268"/>
        <end position="291"/>
    </location>
</feature>
<keyword evidence="3" id="KW-1185">Reference proteome</keyword>
<dbReference type="Proteomes" id="UP000243605">
    <property type="component" value="Unassembled WGS sequence"/>
</dbReference>
<keyword evidence="1" id="KW-0472">Membrane</keyword>
<sequence length="390" mass="44873">MKLAKWDFLKIIRDSKSRVLLIGLFLFIGSFSYFYQQNEFLDLSDEYLSESHIYLDTFNALTDSSLATEQGQEIDRRLARNQTISGMLAFIIGQDEGNTVQDLESVVGDFVEQSMELNENVLFFYDQTDFPQYDALIRLMPPREVALEQYELYAYMAERGIQVDANQASPGMALYSLIQLLSGVFIIIIAAVIGADSFSRDQESNWSITQGLPVTWHRQWYTRTAIHWSLMWIVILVGIVTSFLISLIGADSTALNYPVPLYQGENVAYVSVLTYTVIVTILVMILSYLALRLAIGMSFIFRNIYLTIALVLMVFFIPYAFLIIPPMSDVNPLLYLQISPALEQWWYPLNTQLWQMLLSFAVLFIVIELVFLYVFTLIPTRMGKLERRRK</sequence>
<evidence type="ECO:0008006" key="4">
    <source>
        <dbReference type="Google" id="ProtNLM"/>
    </source>
</evidence>
<feature type="transmembrane region" description="Helical" evidence="1">
    <location>
        <begin position="20"/>
        <end position="36"/>
    </location>
</feature>
<gene>
    <name evidence="2" type="ORF">SAMN05192557_1632</name>
</gene>
<dbReference type="OrthoDB" id="2416555at2"/>
<dbReference type="EMBL" id="FOIT01000005">
    <property type="protein sequence ID" value="SEW10834.1"/>
    <property type="molecule type" value="Genomic_DNA"/>
</dbReference>
<dbReference type="RefSeq" id="WP_091475621.1">
    <property type="nucleotide sequence ID" value="NZ_FOIT01000005.1"/>
</dbReference>
<keyword evidence="1" id="KW-0812">Transmembrane</keyword>
<feature type="transmembrane region" description="Helical" evidence="1">
    <location>
        <begin position="303"/>
        <end position="324"/>
    </location>
</feature>
<accession>A0A662Z7Z2</accession>
<feature type="transmembrane region" description="Helical" evidence="1">
    <location>
        <begin position="173"/>
        <end position="195"/>
    </location>
</feature>
<evidence type="ECO:0000313" key="3">
    <source>
        <dbReference type="Proteomes" id="UP000243605"/>
    </source>
</evidence>
<evidence type="ECO:0000313" key="2">
    <source>
        <dbReference type="EMBL" id="SEW10834.1"/>
    </source>
</evidence>
<keyword evidence="1" id="KW-1133">Transmembrane helix</keyword>
<organism evidence="2 3">
    <name type="scientific">Aliicoccus persicus</name>
    <dbReference type="NCBI Taxonomy" id="930138"/>
    <lineage>
        <taxon>Bacteria</taxon>
        <taxon>Bacillati</taxon>
        <taxon>Bacillota</taxon>
        <taxon>Bacilli</taxon>
        <taxon>Bacillales</taxon>
        <taxon>Staphylococcaceae</taxon>
        <taxon>Aliicoccus</taxon>
    </lineage>
</organism>
<proteinExistence type="predicted"/>
<evidence type="ECO:0000256" key="1">
    <source>
        <dbReference type="SAM" id="Phobius"/>
    </source>
</evidence>
<reference evidence="2 3" key="1">
    <citation type="submission" date="2016-10" db="EMBL/GenBank/DDBJ databases">
        <authorList>
            <person name="Varghese N."/>
            <person name="Submissions S."/>
        </authorList>
    </citation>
    <scope>NUCLEOTIDE SEQUENCE [LARGE SCALE GENOMIC DNA]</scope>
    <source>
        <strain evidence="2 3">IBRC-M10081</strain>
    </source>
</reference>
<dbReference type="AlphaFoldDB" id="A0A662Z7Z2"/>
<name>A0A662Z7Z2_9STAP</name>
<protein>
    <recommendedName>
        <fullName evidence="4">ABC-2 family transporter protein</fullName>
    </recommendedName>
</protein>
<feature type="transmembrane region" description="Helical" evidence="1">
    <location>
        <begin position="228"/>
        <end position="248"/>
    </location>
</feature>
<feature type="transmembrane region" description="Helical" evidence="1">
    <location>
        <begin position="353"/>
        <end position="380"/>
    </location>
</feature>